<accession>A0AC60NXQ9</accession>
<evidence type="ECO:0000313" key="2">
    <source>
        <dbReference type="Proteomes" id="UP000805193"/>
    </source>
</evidence>
<reference evidence="1 2" key="1">
    <citation type="journal article" date="2020" name="Cell">
        <title>Large-Scale Comparative Analyses of Tick Genomes Elucidate Their Genetic Diversity and Vector Capacities.</title>
        <authorList>
            <consortium name="Tick Genome and Microbiome Consortium (TIGMIC)"/>
            <person name="Jia N."/>
            <person name="Wang J."/>
            <person name="Shi W."/>
            <person name="Du L."/>
            <person name="Sun Y."/>
            <person name="Zhan W."/>
            <person name="Jiang J.F."/>
            <person name="Wang Q."/>
            <person name="Zhang B."/>
            <person name="Ji P."/>
            <person name="Bell-Sakyi L."/>
            <person name="Cui X.M."/>
            <person name="Yuan T.T."/>
            <person name="Jiang B.G."/>
            <person name="Yang W.F."/>
            <person name="Lam T.T."/>
            <person name="Chang Q.C."/>
            <person name="Ding S.J."/>
            <person name="Wang X.J."/>
            <person name="Zhu J.G."/>
            <person name="Ruan X.D."/>
            <person name="Zhao L."/>
            <person name="Wei J.T."/>
            <person name="Ye R.Z."/>
            <person name="Que T.C."/>
            <person name="Du C.H."/>
            <person name="Zhou Y.H."/>
            <person name="Cheng J.X."/>
            <person name="Dai P.F."/>
            <person name="Guo W.B."/>
            <person name="Han X.H."/>
            <person name="Huang E.J."/>
            <person name="Li L.F."/>
            <person name="Wei W."/>
            <person name="Gao Y.C."/>
            <person name="Liu J.Z."/>
            <person name="Shao H.Z."/>
            <person name="Wang X."/>
            <person name="Wang C.C."/>
            <person name="Yang T.C."/>
            <person name="Huo Q.B."/>
            <person name="Li W."/>
            <person name="Chen H.Y."/>
            <person name="Chen S.E."/>
            <person name="Zhou L.G."/>
            <person name="Ni X.B."/>
            <person name="Tian J.H."/>
            <person name="Sheng Y."/>
            <person name="Liu T."/>
            <person name="Pan Y.S."/>
            <person name="Xia L.Y."/>
            <person name="Li J."/>
            <person name="Zhao F."/>
            <person name="Cao W.C."/>
        </authorList>
    </citation>
    <scope>NUCLEOTIDE SEQUENCE [LARGE SCALE GENOMIC DNA]</scope>
    <source>
        <strain evidence="1">Iper-2018</strain>
    </source>
</reference>
<sequence length="196" mass="21779">MTQVVYHDEPADEPSPELATDARERPDETEATNATQDVPRPTTESFQSTATTVAQPVSDFGPSYAAGEAFTHEPQALLYAESTDHTTSHLHISVLDHNSIDAADAVRPSTESTEAPEVLITTTETPSKKGIFENHQMFCRDGCRCEQQFRLHRLLAFDPRNECRGIFSDWFRFPSCCVCICYDLGAAGFRAGRFKS</sequence>
<name>A0AC60NXQ9_IXOPE</name>
<keyword evidence="2" id="KW-1185">Reference proteome</keyword>
<dbReference type="EMBL" id="JABSTQ010011397">
    <property type="protein sequence ID" value="KAG0411856.1"/>
    <property type="molecule type" value="Genomic_DNA"/>
</dbReference>
<protein>
    <submittedName>
        <fullName evidence="1">Uncharacterized protein</fullName>
    </submittedName>
</protein>
<gene>
    <name evidence="1" type="ORF">HPB47_010994</name>
</gene>
<comment type="caution">
    <text evidence="1">The sequence shown here is derived from an EMBL/GenBank/DDBJ whole genome shotgun (WGS) entry which is preliminary data.</text>
</comment>
<organism evidence="1 2">
    <name type="scientific">Ixodes persulcatus</name>
    <name type="common">Taiga tick</name>
    <dbReference type="NCBI Taxonomy" id="34615"/>
    <lineage>
        <taxon>Eukaryota</taxon>
        <taxon>Metazoa</taxon>
        <taxon>Ecdysozoa</taxon>
        <taxon>Arthropoda</taxon>
        <taxon>Chelicerata</taxon>
        <taxon>Arachnida</taxon>
        <taxon>Acari</taxon>
        <taxon>Parasitiformes</taxon>
        <taxon>Ixodida</taxon>
        <taxon>Ixodoidea</taxon>
        <taxon>Ixodidae</taxon>
        <taxon>Ixodinae</taxon>
        <taxon>Ixodes</taxon>
    </lineage>
</organism>
<proteinExistence type="predicted"/>
<evidence type="ECO:0000313" key="1">
    <source>
        <dbReference type="EMBL" id="KAG0411856.1"/>
    </source>
</evidence>
<dbReference type="Proteomes" id="UP000805193">
    <property type="component" value="Unassembled WGS sequence"/>
</dbReference>